<dbReference type="PANTHER" id="PTHR35176:SF6">
    <property type="entry name" value="HEME OXYGENASE HI_0854-RELATED"/>
    <property type="match status" value="1"/>
</dbReference>
<evidence type="ECO:0000313" key="3">
    <source>
        <dbReference type="EMBL" id="GIG85986.1"/>
    </source>
</evidence>
<organism evidence="3 4">
    <name type="scientific">Plantactinospora endophytica</name>
    <dbReference type="NCBI Taxonomy" id="673535"/>
    <lineage>
        <taxon>Bacteria</taxon>
        <taxon>Bacillati</taxon>
        <taxon>Actinomycetota</taxon>
        <taxon>Actinomycetes</taxon>
        <taxon>Micromonosporales</taxon>
        <taxon>Micromonosporaceae</taxon>
        <taxon>Plantactinospora</taxon>
    </lineage>
</organism>
<dbReference type="Pfam" id="PF01243">
    <property type="entry name" value="PNPOx_N"/>
    <property type="match status" value="1"/>
</dbReference>
<comment type="caution">
    <text evidence="3">The sequence shown here is derived from an EMBL/GenBank/DDBJ whole genome shotgun (WGS) entry which is preliminary data.</text>
</comment>
<dbReference type="InterPro" id="IPR012349">
    <property type="entry name" value="Split_barrel_FMN-bd"/>
</dbReference>
<evidence type="ECO:0000259" key="2">
    <source>
        <dbReference type="Pfam" id="PF01243"/>
    </source>
</evidence>
<name>A0ABQ4DU53_9ACTN</name>
<reference evidence="3 4" key="1">
    <citation type="submission" date="2021-01" db="EMBL/GenBank/DDBJ databases">
        <title>Whole genome shotgun sequence of Plantactinospora endophytica NBRC 110450.</title>
        <authorList>
            <person name="Komaki H."/>
            <person name="Tamura T."/>
        </authorList>
    </citation>
    <scope>NUCLEOTIDE SEQUENCE [LARGE SCALE GENOMIC DNA]</scope>
    <source>
        <strain evidence="3 4">NBRC 110450</strain>
    </source>
</reference>
<dbReference type="InterPro" id="IPR011576">
    <property type="entry name" value="Pyridox_Oxase_N"/>
</dbReference>
<feature type="domain" description="Pyridoxamine 5'-phosphate oxidase N-terminal" evidence="2">
    <location>
        <begin position="11"/>
        <end position="111"/>
    </location>
</feature>
<evidence type="ECO:0000313" key="4">
    <source>
        <dbReference type="Proteomes" id="UP000646749"/>
    </source>
</evidence>
<proteinExistence type="predicted"/>
<accession>A0ABQ4DU53</accession>
<evidence type="ECO:0000256" key="1">
    <source>
        <dbReference type="ARBA" id="ARBA00023002"/>
    </source>
</evidence>
<dbReference type="InterPro" id="IPR052019">
    <property type="entry name" value="F420H2_bilvrd_red/Heme_oxyg"/>
</dbReference>
<gene>
    <name evidence="3" type="ORF">Pen02_09220</name>
</gene>
<dbReference type="Proteomes" id="UP000646749">
    <property type="component" value="Unassembled WGS sequence"/>
</dbReference>
<dbReference type="Gene3D" id="2.30.110.10">
    <property type="entry name" value="Electron Transport, Fmn-binding Protein, Chain A"/>
    <property type="match status" value="1"/>
</dbReference>
<dbReference type="PANTHER" id="PTHR35176">
    <property type="entry name" value="HEME OXYGENASE HI_0854-RELATED"/>
    <property type="match status" value="1"/>
</dbReference>
<dbReference type="EMBL" id="BONW01000002">
    <property type="protein sequence ID" value="GIG85986.1"/>
    <property type="molecule type" value="Genomic_DNA"/>
</dbReference>
<dbReference type="RefSeq" id="WP_203864606.1">
    <property type="nucleotide sequence ID" value="NZ_BONW01000002.1"/>
</dbReference>
<keyword evidence="4" id="KW-1185">Reference proteome</keyword>
<dbReference type="SUPFAM" id="SSF50475">
    <property type="entry name" value="FMN-binding split barrel"/>
    <property type="match status" value="1"/>
</dbReference>
<sequence length="147" mass="16321">MLPNLSGAAADRAEQRLRDQTVLWLTTVSPSGQPQTSPVGYAWNGQTFLILSKPGIAKVRNLRRNPRVAMHLDLDTEAEEYTVLTIEGIAELDAAPPGVPAPLTRDEVTGYLDKHLESMRWAQVTPEQTFADYSTVIRVTPTRARCY</sequence>
<keyword evidence="1" id="KW-0560">Oxidoreductase</keyword>
<protein>
    <recommendedName>
        <fullName evidence="2">Pyridoxamine 5'-phosphate oxidase N-terminal domain-containing protein</fullName>
    </recommendedName>
</protein>